<dbReference type="PRINTS" id="PR00455">
    <property type="entry name" value="HTHTETR"/>
</dbReference>
<evidence type="ECO:0000259" key="7">
    <source>
        <dbReference type="PROSITE" id="PS50977"/>
    </source>
</evidence>
<feature type="domain" description="HTH tetR-type" evidence="7">
    <location>
        <begin position="83"/>
        <end position="143"/>
    </location>
</feature>
<dbReference type="Pfam" id="PF00440">
    <property type="entry name" value="TetR_N"/>
    <property type="match status" value="1"/>
</dbReference>
<dbReference type="GO" id="GO:0003677">
    <property type="term" value="F:DNA binding"/>
    <property type="evidence" value="ECO:0007669"/>
    <property type="project" value="UniProtKB-UniRule"/>
</dbReference>
<evidence type="ECO:0000256" key="2">
    <source>
        <dbReference type="ARBA" id="ARBA00023015"/>
    </source>
</evidence>
<feature type="region of interest" description="Disordered" evidence="6">
    <location>
        <begin position="1"/>
        <end position="85"/>
    </location>
</feature>
<evidence type="ECO:0000256" key="4">
    <source>
        <dbReference type="ARBA" id="ARBA00023163"/>
    </source>
</evidence>
<keyword evidence="3 5" id="KW-0238">DNA-binding</keyword>
<sequence>MDFHGSAFHTENPRGTGNWIGVGMDASKAAPKDGTSAAPSSSNRSADAPRPAPIRLGSVPAGAPEPSEPATRPARRGPYRKSQQTRESILAAAMEVFRIRGFRATAVSEIADRLGLDQSSIFYYFPNKTELLLAVMRERDRQADVLLEWMMPRSLSEMPDLLIELAARNAATPGVIELYTVLAAESITPDHPLGEYFRDRLKRVRDGFTVWFRWMEENGALRDGVDPALAASSFFALWEGAQLHWLIDPPELDVVAHLRHFLSLVLRDPIVST</sequence>
<dbReference type="PANTHER" id="PTHR47506:SF6">
    <property type="entry name" value="HTH-TYPE TRANSCRIPTIONAL REPRESSOR NEMR"/>
    <property type="match status" value="1"/>
</dbReference>
<dbReference type="EMBL" id="SSSM01000006">
    <property type="protein sequence ID" value="THG28453.1"/>
    <property type="molecule type" value="Genomic_DNA"/>
</dbReference>
<dbReference type="Proteomes" id="UP000309133">
    <property type="component" value="Unassembled WGS sequence"/>
</dbReference>
<reference evidence="8 9" key="1">
    <citation type="submission" date="2019-04" db="EMBL/GenBank/DDBJ databases">
        <authorList>
            <person name="Jiang L."/>
        </authorList>
    </citation>
    <scope>NUCLEOTIDE SEQUENCE [LARGE SCALE GENOMIC DNA]</scope>
    <source>
        <strain evidence="8 9">YIM 131853</strain>
    </source>
</reference>
<dbReference type="PROSITE" id="PS50977">
    <property type="entry name" value="HTH_TETR_2"/>
    <property type="match status" value="1"/>
</dbReference>
<evidence type="ECO:0000256" key="1">
    <source>
        <dbReference type="ARBA" id="ARBA00022491"/>
    </source>
</evidence>
<gene>
    <name evidence="8" type="ORF">E6C64_16625</name>
</gene>
<keyword evidence="4" id="KW-0804">Transcription</keyword>
<keyword evidence="1" id="KW-0678">Repressor</keyword>
<dbReference type="InterPro" id="IPR001647">
    <property type="entry name" value="HTH_TetR"/>
</dbReference>
<dbReference type="InterPro" id="IPR036271">
    <property type="entry name" value="Tet_transcr_reg_TetR-rel_C_sf"/>
</dbReference>
<dbReference type="InterPro" id="IPR039538">
    <property type="entry name" value="BetI_C"/>
</dbReference>
<keyword evidence="9" id="KW-1185">Reference proteome</keyword>
<dbReference type="SUPFAM" id="SSF46689">
    <property type="entry name" value="Homeodomain-like"/>
    <property type="match status" value="1"/>
</dbReference>
<dbReference type="Pfam" id="PF13977">
    <property type="entry name" value="TetR_C_6"/>
    <property type="match status" value="1"/>
</dbReference>
<proteinExistence type="predicted"/>
<accession>A0A4S4FEB0</accession>
<dbReference type="InterPro" id="IPR009057">
    <property type="entry name" value="Homeodomain-like_sf"/>
</dbReference>
<evidence type="ECO:0000256" key="6">
    <source>
        <dbReference type="SAM" id="MobiDB-lite"/>
    </source>
</evidence>
<evidence type="ECO:0000313" key="9">
    <source>
        <dbReference type="Proteomes" id="UP000309133"/>
    </source>
</evidence>
<name>A0A4S4FEB0_9MICO</name>
<dbReference type="PANTHER" id="PTHR47506">
    <property type="entry name" value="TRANSCRIPTIONAL REGULATORY PROTEIN"/>
    <property type="match status" value="1"/>
</dbReference>
<evidence type="ECO:0000313" key="8">
    <source>
        <dbReference type="EMBL" id="THG28453.1"/>
    </source>
</evidence>
<organism evidence="8 9">
    <name type="scientific">Naasia lichenicola</name>
    <dbReference type="NCBI Taxonomy" id="2565933"/>
    <lineage>
        <taxon>Bacteria</taxon>
        <taxon>Bacillati</taxon>
        <taxon>Actinomycetota</taxon>
        <taxon>Actinomycetes</taxon>
        <taxon>Micrococcales</taxon>
        <taxon>Microbacteriaceae</taxon>
        <taxon>Naasia</taxon>
    </lineage>
</organism>
<feature type="DNA-binding region" description="H-T-H motif" evidence="5">
    <location>
        <begin position="106"/>
        <end position="125"/>
    </location>
</feature>
<evidence type="ECO:0000256" key="3">
    <source>
        <dbReference type="ARBA" id="ARBA00023125"/>
    </source>
</evidence>
<dbReference type="Gene3D" id="1.10.357.10">
    <property type="entry name" value="Tetracycline Repressor, domain 2"/>
    <property type="match status" value="1"/>
</dbReference>
<protein>
    <submittedName>
        <fullName evidence="8">TetR/AcrR family transcriptional regulator</fullName>
    </submittedName>
</protein>
<dbReference type="SUPFAM" id="SSF48498">
    <property type="entry name" value="Tetracyclin repressor-like, C-terminal domain"/>
    <property type="match status" value="1"/>
</dbReference>
<keyword evidence="2" id="KW-0805">Transcription regulation</keyword>
<evidence type="ECO:0000256" key="5">
    <source>
        <dbReference type="PROSITE-ProRule" id="PRU00335"/>
    </source>
</evidence>
<comment type="caution">
    <text evidence="8">The sequence shown here is derived from an EMBL/GenBank/DDBJ whole genome shotgun (WGS) entry which is preliminary data.</text>
</comment>
<dbReference type="AlphaFoldDB" id="A0A4S4FEB0"/>